<dbReference type="RefSeq" id="WP_380666917.1">
    <property type="nucleotide sequence ID" value="NZ_JBHTCJ010000004.1"/>
</dbReference>
<gene>
    <name evidence="1" type="ORF">ACFQRI_09980</name>
</gene>
<name>A0ABW2LJG8_9PSEU</name>
<sequence>MRGIRVDLDRLADYARQVRAAGEDIAATADRDVHVAPEAFGELGRGAADSYERLRAALLERRDRAAEALTEAGDGLRAVVDFHAGDDAGNLRGQEV</sequence>
<proteinExistence type="predicted"/>
<comment type="caution">
    <text evidence="1">The sequence shown here is derived from an EMBL/GenBank/DDBJ whole genome shotgun (WGS) entry which is preliminary data.</text>
</comment>
<evidence type="ECO:0008006" key="3">
    <source>
        <dbReference type="Google" id="ProtNLM"/>
    </source>
</evidence>
<organism evidence="1 2">
    <name type="scientific">Saccharopolyspora griseoalba</name>
    <dbReference type="NCBI Taxonomy" id="1431848"/>
    <lineage>
        <taxon>Bacteria</taxon>
        <taxon>Bacillati</taxon>
        <taxon>Actinomycetota</taxon>
        <taxon>Actinomycetes</taxon>
        <taxon>Pseudonocardiales</taxon>
        <taxon>Pseudonocardiaceae</taxon>
        <taxon>Saccharopolyspora</taxon>
    </lineage>
</organism>
<evidence type="ECO:0000313" key="2">
    <source>
        <dbReference type="Proteomes" id="UP001596504"/>
    </source>
</evidence>
<evidence type="ECO:0000313" key="1">
    <source>
        <dbReference type="EMBL" id="MFC7341740.1"/>
    </source>
</evidence>
<dbReference type="EMBL" id="JBHTCJ010000004">
    <property type="protein sequence ID" value="MFC7341740.1"/>
    <property type="molecule type" value="Genomic_DNA"/>
</dbReference>
<accession>A0ABW2LJG8</accession>
<protein>
    <recommendedName>
        <fullName evidence="3">ESX-1 secretion-associated protein</fullName>
    </recommendedName>
</protein>
<reference evidence="2" key="1">
    <citation type="journal article" date="2019" name="Int. J. Syst. Evol. Microbiol.">
        <title>The Global Catalogue of Microorganisms (GCM) 10K type strain sequencing project: providing services to taxonomists for standard genome sequencing and annotation.</title>
        <authorList>
            <consortium name="The Broad Institute Genomics Platform"/>
            <consortium name="The Broad Institute Genome Sequencing Center for Infectious Disease"/>
            <person name="Wu L."/>
            <person name="Ma J."/>
        </authorList>
    </citation>
    <scope>NUCLEOTIDE SEQUENCE [LARGE SCALE GENOMIC DNA]</scope>
    <source>
        <strain evidence="2">WLHS5</strain>
    </source>
</reference>
<keyword evidence="2" id="KW-1185">Reference proteome</keyword>
<dbReference type="Proteomes" id="UP001596504">
    <property type="component" value="Unassembled WGS sequence"/>
</dbReference>